<proteinExistence type="predicted"/>
<dbReference type="CDD" id="cd03230">
    <property type="entry name" value="ABC_DR_subfamily_A"/>
    <property type="match status" value="1"/>
</dbReference>
<dbReference type="GO" id="GO:0005524">
    <property type="term" value="F:ATP binding"/>
    <property type="evidence" value="ECO:0007669"/>
    <property type="project" value="UniProtKB-KW"/>
</dbReference>
<gene>
    <name evidence="5" type="ORF">GCM10022393_09950</name>
</gene>
<keyword evidence="6" id="KW-1185">Reference proteome</keyword>
<dbReference type="InterPro" id="IPR027417">
    <property type="entry name" value="P-loop_NTPase"/>
</dbReference>
<dbReference type="InterPro" id="IPR003593">
    <property type="entry name" value="AAA+_ATPase"/>
</dbReference>
<dbReference type="InterPro" id="IPR051782">
    <property type="entry name" value="ABC_Transporter_VariousFunc"/>
</dbReference>
<dbReference type="InterPro" id="IPR003439">
    <property type="entry name" value="ABC_transporter-like_ATP-bd"/>
</dbReference>
<organism evidence="5 6">
    <name type="scientific">Aquimarina addita</name>
    <dbReference type="NCBI Taxonomy" id="870485"/>
    <lineage>
        <taxon>Bacteria</taxon>
        <taxon>Pseudomonadati</taxon>
        <taxon>Bacteroidota</taxon>
        <taxon>Flavobacteriia</taxon>
        <taxon>Flavobacteriales</taxon>
        <taxon>Flavobacteriaceae</taxon>
        <taxon>Aquimarina</taxon>
    </lineage>
</organism>
<evidence type="ECO:0000256" key="2">
    <source>
        <dbReference type="ARBA" id="ARBA00022741"/>
    </source>
</evidence>
<dbReference type="SUPFAM" id="SSF52540">
    <property type="entry name" value="P-loop containing nucleoside triphosphate hydrolases"/>
    <property type="match status" value="1"/>
</dbReference>
<evidence type="ECO:0000313" key="6">
    <source>
        <dbReference type="Proteomes" id="UP001500459"/>
    </source>
</evidence>
<evidence type="ECO:0000313" key="5">
    <source>
        <dbReference type="EMBL" id="GAA4111919.1"/>
    </source>
</evidence>
<dbReference type="RefSeq" id="WP_344925302.1">
    <property type="nucleotide sequence ID" value="NZ_BAABCW010000003.1"/>
</dbReference>
<dbReference type="PANTHER" id="PTHR42939">
    <property type="entry name" value="ABC TRANSPORTER ATP-BINDING PROTEIN ALBC-RELATED"/>
    <property type="match status" value="1"/>
</dbReference>
<name>A0ABP7XFA3_9FLAO</name>
<evidence type="ECO:0000256" key="3">
    <source>
        <dbReference type="ARBA" id="ARBA00022840"/>
    </source>
</evidence>
<evidence type="ECO:0000259" key="4">
    <source>
        <dbReference type="PROSITE" id="PS50893"/>
    </source>
</evidence>
<keyword evidence="2" id="KW-0547">Nucleotide-binding</keyword>
<keyword evidence="3 5" id="KW-0067">ATP-binding</keyword>
<evidence type="ECO:0000256" key="1">
    <source>
        <dbReference type="ARBA" id="ARBA00022448"/>
    </source>
</evidence>
<dbReference type="PROSITE" id="PS50893">
    <property type="entry name" value="ABC_TRANSPORTER_2"/>
    <property type="match status" value="1"/>
</dbReference>
<dbReference type="SMART" id="SM00382">
    <property type="entry name" value="AAA"/>
    <property type="match status" value="1"/>
</dbReference>
<dbReference type="Proteomes" id="UP001500459">
    <property type="component" value="Unassembled WGS sequence"/>
</dbReference>
<feature type="domain" description="ABC transporter" evidence="4">
    <location>
        <begin position="2"/>
        <end position="217"/>
    </location>
</feature>
<dbReference type="Gene3D" id="3.40.50.300">
    <property type="entry name" value="P-loop containing nucleotide triphosphate hydrolases"/>
    <property type="match status" value="1"/>
</dbReference>
<dbReference type="Pfam" id="PF00005">
    <property type="entry name" value="ABC_tran"/>
    <property type="match status" value="1"/>
</dbReference>
<dbReference type="EMBL" id="BAABCW010000003">
    <property type="protein sequence ID" value="GAA4111919.1"/>
    <property type="molecule type" value="Genomic_DNA"/>
</dbReference>
<sequence>MISVNLISKSYGAKQVLNAINVSFKPGEINGVVGENGAGKTTLFSCIAGLEAYKGQIDYNQVSIKSRVGFLPTNPHFLSKITGKEYLQLVCNARKVKLTDFKEQNIFDLPLQQYAETYSTGMKKKLALTGILLQRNDIFILDEPFNGVDIHSNIMINQIVMRLKALNKIVVLSSHIFSTLHETCDYLHYLKQGSIIKSVDKTAFDTIEKDMKSSGIDARIDALNLK</sequence>
<keyword evidence="1" id="KW-0813">Transport</keyword>
<accession>A0ABP7XFA3</accession>
<comment type="caution">
    <text evidence="5">The sequence shown here is derived from an EMBL/GenBank/DDBJ whole genome shotgun (WGS) entry which is preliminary data.</text>
</comment>
<protein>
    <submittedName>
        <fullName evidence="5">ABC transporter ATP-binding protein</fullName>
    </submittedName>
</protein>
<reference evidence="6" key="1">
    <citation type="journal article" date="2019" name="Int. J. Syst. Evol. Microbiol.">
        <title>The Global Catalogue of Microorganisms (GCM) 10K type strain sequencing project: providing services to taxonomists for standard genome sequencing and annotation.</title>
        <authorList>
            <consortium name="The Broad Institute Genomics Platform"/>
            <consortium name="The Broad Institute Genome Sequencing Center for Infectious Disease"/>
            <person name="Wu L."/>
            <person name="Ma J."/>
        </authorList>
    </citation>
    <scope>NUCLEOTIDE SEQUENCE [LARGE SCALE GENOMIC DNA]</scope>
    <source>
        <strain evidence="6">JCM 17106</strain>
    </source>
</reference>
<dbReference type="PANTHER" id="PTHR42939:SF1">
    <property type="entry name" value="ABC TRANSPORTER ATP-BINDING PROTEIN ALBC-RELATED"/>
    <property type="match status" value="1"/>
</dbReference>